<accession>A0A0F9L9E7</accession>
<reference evidence="1" key="1">
    <citation type="journal article" date="2015" name="Nature">
        <title>Complex archaea that bridge the gap between prokaryotes and eukaryotes.</title>
        <authorList>
            <person name="Spang A."/>
            <person name="Saw J.H."/>
            <person name="Jorgensen S.L."/>
            <person name="Zaremba-Niedzwiedzka K."/>
            <person name="Martijn J."/>
            <person name="Lind A.E."/>
            <person name="van Eijk R."/>
            <person name="Schleper C."/>
            <person name="Guy L."/>
            <person name="Ettema T.J."/>
        </authorList>
    </citation>
    <scope>NUCLEOTIDE SEQUENCE</scope>
</reference>
<comment type="caution">
    <text evidence="1">The sequence shown here is derived from an EMBL/GenBank/DDBJ whole genome shotgun (WGS) entry which is preliminary data.</text>
</comment>
<protein>
    <submittedName>
        <fullName evidence="1">Uncharacterized protein</fullName>
    </submittedName>
</protein>
<gene>
    <name evidence="1" type="ORF">LCGC14_1539780</name>
</gene>
<dbReference type="AlphaFoldDB" id="A0A0F9L9E7"/>
<proteinExistence type="predicted"/>
<name>A0A0F9L9E7_9ZZZZ</name>
<sequence>MDKKVVENEVYSFFNGLKDDGGLKITYENLPWWRPIWTLDGLIILKKNNLIEF</sequence>
<dbReference type="EMBL" id="LAZR01011642">
    <property type="protein sequence ID" value="KKM60640.1"/>
    <property type="molecule type" value="Genomic_DNA"/>
</dbReference>
<organism evidence="1">
    <name type="scientific">marine sediment metagenome</name>
    <dbReference type="NCBI Taxonomy" id="412755"/>
    <lineage>
        <taxon>unclassified sequences</taxon>
        <taxon>metagenomes</taxon>
        <taxon>ecological metagenomes</taxon>
    </lineage>
</organism>
<evidence type="ECO:0000313" key="1">
    <source>
        <dbReference type="EMBL" id="KKM60640.1"/>
    </source>
</evidence>